<dbReference type="InterPro" id="IPR036890">
    <property type="entry name" value="HATPase_C_sf"/>
</dbReference>
<organism evidence="3 4">
    <name type="scientific">Streptomyces yangpuensis</name>
    <dbReference type="NCBI Taxonomy" id="1648182"/>
    <lineage>
        <taxon>Bacteria</taxon>
        <taxon>Bacillati</taxon>
        <taxon>Actinomycetota</taxon>
        <taxon>Actinomycetes</taxon>
        <taxon>Kitasatosporales</taxon>
        <taxon>Streptomycetaceae</taxon>
        <taxon>Streptomyces</taxon>
    </lineage>
</organism>
<feature type="domain" description="Histidine kinase/HSP90-like ATPase" evidence="2">
    <location>
        <begin position="9"/>
        <end position="118"/>
    </location>
</feature>
<protein>
    <submittedName>
        <fullName evidence="3">ATP-binding protein</fullName>
    </submittedName>
</protein>
<keyword evidence="1" id="KW-0808">Transferase</keyword>
<dbReference type="InterPro" id="IPR050267">
    <property type="entry name" value="Anti-sigma-factor_SerPK"/>
</dbReference>
<keyword evidence="4" id="KW-1185">Reference proteome</keyword>
<dbReference type="EMBL" id="CP102514">
    <property type="protein sequence ID" value="UUY47364.1"/>
    <property type="molecule type" value="Genomic_DNA"/>
</dbReference>
<dbReference type="GO" id="GO:0005524">
    <property type="term" value="F:ATP binding"/>
    <property type="evidence" value="ECO:0007669"/>
    <property type="project" value="UniProtKB-KW"/>
</dbReference>
<evidence type="ECO:0000259" key="2">
    <source>
        <dbReference type="Pfam" id="PF13581"/>
    </source>
</evidence>
<accession>A0ABY5PTN7</accession>
<evidence type="ECO:0000313" key="4">
    <source>
        <dbReference type="Proteomes" id="UP001057738"/>
    </source>
</evidence>
<dbReference type="Gene3D" id="3.30.565.10">
    <property type="entry name" value="Histidine kinase-like ATPase, C-terminal domain"/>
    <property type="match status" value="1"/>
</dbReference>
<dbReference type="RefSeq" id="WP_257855559.1">
    <property type="nucleotide sequence ID" value="NZ_CP102514.1"/>
</dbReference>
<dbReference type="PANTHER" id="PTHR35526:SF3">
    <property type="entry name" value="ANTI-SIGMA-F FACTOR RSBW"/>
    <property type="match status" value="1"/>
</dbReference>
<dbReference type="Proteomes" id="UP001057738">
    <property type="component" value="Chromosome"/>
</dbReference>
<keyword evidence="1" id="KW-0418">Kinase</keyword>
<evidence type="ECO:0000313" key="3">
    <source>
        <dbReference type="EMBL" id="UUY47364.1"/>
    </source>
</evidence>
<evidence type="ECO:0000256" key="1">
    <source>
        <dbReference type="ARBA" id="ARBA00022527"/>
    </source>
</evidence>
<keyword evidence="1" id="KW-0723">Serine/threonine-protein kinase</keyword>
<dbReference type="Pfam" id="PF13581">
    <property type="entry name" value="HATPase_c_2"/>
    <property type="match status" value="1"/>
</dbReference>
<reference evidence="3" key="1">
    <citation type="submission" date="2022-08" db="EMBL/GenBank/DDBJ databases">
        <authorList>
            <person name="Tian L."/>
        </authorList>
    </citation>
    <scope>NUCLEOTIDE SEQUENCE</scope>
    <source>
        <strain evidence="3">CM253</strain>
    </source>
</reference>
<dbReference type="GeneID" id="95573621"/>
<sequence>MPVSRQQRFPQARASVRAARQFAGDALAEWGVSERRDDIRLCVSELAANAVLHGVPEGREFCVRLSLDEGVLWIEVRDSGPGRPVAERVGPEAQRGRGLWLVTTLADEFHIRGEGVGKSARAGFKTLSG</sequence>
<gene>
    <name evidence="3" type="ORF">NRK68_09120</name>
</gene>
<proteinExistence type="predicted"/>
<name>A0ABY5PTN7_9ACTN</name>
<dbReference type="InterPro" id="IPR003594">
    <property type="entry name" value="HATPase_dom"/>
</dbReference>
<dbReference type="SUPFAM" id="SSF55874">
    <property type="entry name" value="ATPase domain of HSP90 chaperone/DNA topoisomerase II/histidine kinase"/>
    <property type="match status" value="1"/>
</dbReference>
<keyword evidence="3" id="KW-0547">Nucleotide-binding</keyword>
<keyword evidence="3" id="KW-0067">ATP-binding</keyword>
<dbReference type="PANTHER" id="PTHR35526">
    <property type="entry name" value="ANTI-SIGMA-F FACTOR RSBW-RELATED"/>
    <property type="match status" value="1"/>
</dbReference>
<dbReference type="CDD" id="cd16936">
    <property type="entry name" value="HATPase_RsbW-like"/>
    <property type="match status" value="1"/>
</dbReference>